<dbReference type="GO" id="GO:0071555">
    <property type="term" value="P:cell wall organization"/>
    <property type="evidence" value="ECO:0007669"/>
    <property type="project" value="UniProtKB-KW"/>
</dbReference>
<comment type="catalytic activity">
    <reaction evidence="1">
        <text>Hydrolyzes the link between N-acetylmuramoyl residues and L-amino acid residues in certain cell-wall glycopeptides.</text>
        <dbReference type="EC" id="3.5.1.28"/>
    </reaction>
</comment>
<dbReference type="EC" id="3.5.1.28" evidence="2"/>
<dbReference type="PANTHER" id="PTHR30417">
    <property type="entry name" value="N-ACETYLMURAMOYL-L-ALANINE AMIDASE AMID"/>
    <property type="match status" value="1"/>
</dbReference>
<dbReference type="PANTHER" id="PTHR30417:SF1">
    <property type="entry name" value="N-ACETYLMURAMOYL-L-ALANINE AMIDASE AMID"/>
    <property type="match status" value="1"/>
</dbReference>
<name>A0A848RFI6_9FIRM</name>
<keyword evidence="4" id="KW-0961">Cell wall biogenesis/degradation</keyword>
<dbReference type="CDD" id="cd06583">
    <property type="entry name" value="PGRP"/>
    <property type="match status" value="1"/>
</dbReference>
<accession>A0A848RFI6</accession>
<dbReference type="PROSITE" id="PS51272">
    <property type="entry name" value="SLH"/>
    <property type="match status" value="1"/>
</dbReference>
<dbReference type="EMBL" id="JABDSR010000001">
    <property type="protein sequence ID" value="NMW84219.1"/>
    <property type="molecule type" value="Genomic_DNA"/>
</dbReference>
<dbReference type="Proteomes" id="UP000568273">
    <property type="component" value="Unassembled WGS sequence"/>
</dbReference>
<dbReference type="InterPro" id="IPR036505">
    <property type="entry name" value="Amidase/PGRP_sf"/>
</dbReference>
<evidence type="ECO:0000256" key="1">
    <source>
        <dbReference type="ARBA" id="ARBA00001561"/>
    </source>
</evidence>
<organism evidence="6 7">
    <name type="scientific">Peptoniphilus faecalis</name>
    <dbReference type="NCBI Taxonomy" id="2731255"/>
    <lineage>
        <taxon>Bacteria</taxon>
        <taxon>Bacillati</taxon>
        <taxon>Bacillota</taxon>
        <taxon>Tissierellia</taxon>
        <taxon>Tissierellales</taxon>
        <taxon>Peptoniphilaceae</taxon>
        <taxon>Peptoniphilus</taxon>
    </lineage>
</organism>
<evidence type="ECO:0000256" key="2">
    <source>
        <dbReference type="ARBA" id="ARBA00011901"/>
    </source>
</evidence>
<evidence type="ECO:0000313" key="7">
    <source>
        <dbReference type="Proteomes" id="UP000568273"/>
    </source>
</evidence>
<gene>
    <name evidence="6" type="ORF">HKO22_00470</name>
</gene>
<proteinExistence type="predicted"/>
<dbReference type="InterPro" id="IPR051206">
    <property type="entry name" value="NAMLAA_amidase_2"/>
</dbReference>
<sequence>MKFIFKPISNSRQIGKKRPYSDIKFIVIHYTGNYSKGADAMAHFKYLQGAKRYGSAHYYVDEKEIIQIIGDSFVAWSVGDNQGYGRYLNGCTNSNSISIEMCVNADSDQDKVYKNTLELTKNLMEKFKIPASKVVRHYDVSRKDCPHNFRNNNWAKWWQFKKDIEKPIEWKIDLSKNSEFGKEKDMEKDYKNHWAEKEIDEVKEAGIMKGYEDGNFKPDEKITRAEVAVIVAKLLKKN</sequence>
<dbReference type="GO" id="GO:0009254">
    <property type="term" value="P:peptidoglycan turnover"/>
    <property type="evidence" value="ECO:0007669"/>
    <property type="project" value="TreeGrafter"/>
</dbReference>
<dbReference type="InterPro" id="IPR001119">
    <property type="entry name" value="SLH_dom"/>
</dbReference>
<protein>
    <recommendedName>
        <fullName evidence="2">N-acetylmuramoyl-L-alanine amidase</fullName>
        <ecNumber evidence="2">3.5.1.28</ecNumber>
    </recommendedName>
</protein>
<evidence type="ECO:0000256" key="4">
    <source>
        <dbReference type="ARBA" id="ARBA00023316"/>
    </source>
</evidence>
<dbReference type="AlphaFoldDB" id="A0A848RFI6"/>
<dbReference type="SUPFAM" id="SSF55846">
    <property type="entry name" value="N-acetylmuramoyl-L-alanine amidase-like"/>
    <property type="match status" value="1"/>
</dbReference>
<keyword evidence="7" id="KW-1185">Reference proteome</keyword>
<dbReference type="RefSeq" id="WP_169967708.1">
    <property type="nucleotide sequence ID" value="NZ_JABDSR010000001.1"/>
</dbReference>
<dbReference type="InterPro" id="IPR002502">
    <property type="entry name" value="Amidase_domain"/>
</dbReference>
<dbReference type="SMART" id="SM00644">
    <property type="entry name" value="Ami_2"/>
    <property type="match status" value="1"/>
</dbReference>
<evidence type="ECO:0000313" key="6">
    <source>
        <dbReference type="EMBL" id="NMW84219.1"/>
    </source>
</evidence>
<dbReference type="Gene3D" id="3.40.80.10">
    <property type="entry name" value="Peptidoglycan recognition protein-like"/>
    <property type="match status" value="1"/>
</dbReference>
<evidence type="ECO:0000256" key="3">
    <source>
        <dbReference type="ARBA" id="ARBA00022801"/>
    </source>
</evidence>
<dbReference type="Pfam" id="PF00395">
    <property type="entry name" value="SLH"/>
    <property type="match status" value="1"/>
</dbReference>
<dbReference type="GO" id="GO:0008745">
    <property type="term" value="F:N-acetylmuramoyl-L-alanine amidase activity"/>
    <property type="evidence" value="ECO:0007669"/>
    <property type="project" value="UniProtKB-EC"/>
</dbReference>
<feature type="domain" description="SLH" evidence="5">
    <location>
        <begin position="182"/>
        <end position="238"/>
    </location>
</feature>
<dbReference type="GO" id="GO:0009253">
    <property type="term" value="P:peptidoglycan catabolic process"/>
    <property type="evidence" value="ECO:0007669"/>
    <property type="project" value="InterPro"/>
</dbReference>
<reference evidence="6" key="1">
    <citation type="submission" date="2020-04" db="EMBL/GenBank/DDBJ databases">
        <title>Peptoniphilus sp. nov. isolated from swine feces.</title>
        <authorList>
            <person name="Ryu S.W."/>
        </authorList>
    </citation>
    <scope>NUCLEOTIDE SEQUENCE [LARGE SCALE GENOMIC DNA]</scope>
    <source>
        <strain evidence="6">AGMB00490</strain>
    </source>
</reference>
<comment type="caution">
    <text evidence="6">The sequence shown here is derived from an EMBL/GenBank/DDBJ whole genome shotgun (WGS) entry which is preliminary data.</text>
</comment>
<evidence type="ECO:0000259" key="5">
    <source>
        <dbReference type="PROSITE" id="PS51272"/>
    </source>
</evidence>
<dbReference type="Pfam" id="PF01510">
    <property type="entry name" value="Amidase_2"/>
    <property type="match status" value="1"/>
</dbReference>
<keyword evidence="3" id="KW-0378">Hydrolase</keyword>